<evidence type="ECO:0000256" key="3">
    <source>
        <dbReference type="ARBA" id="ARBA00022723"/>
    </source>
</evidence>
<feature type="transmembrane region" description="Helical" evidence="9">
    <location>
        <begin position="37"/>
        <end position="55"/>
    </location>
</feature>
<evidence type="ECO:0000256" key="5">
    <source>
        <dbReference type="ARBA" id="ARBA00023004"/>
    </source>
</evidence>
<dbReference type="Pfam" id="PF00067">
    <property type="entry name" value="p450"/>
    <property type="match status" value="1"/>
</dbReference>
<evidence type="ECO:0000256" key="7">
    <source>
        <dbReference type="ARBA" id="ARBA00023033"/>
    </source>
</evidence>
<keyword evidence="5 8" id="KW-0408">Iron</keyword>
<sequence length="531" mass="59906">MPDLNQGLFILLPSLAGLAAHLGYFIHGEHHMQSLQWLLTTLFSPLVVFLAILKLDVASSYVTALKLTTIIITSFFTSLTGSILAYRVFFHPLRHFPGPLGAKCSKLTHVARLLETSDNYLQVHTLHKKYGDIVRIGPNELSIIKPEAVKAMIGPGSKCTKSAWYDVVGLPHTTMHLERDRVKHDKRRKVWDRGFSAKALRNYEGRVTRHADDLVSRHFALKILQEGMEPLGILTPIPWVFPILIKIPGAMDGFNRFINYCAEHIDIRRANEPSVPDIMTWLIDAEKNDPDPIHRDTRWLHGDSRLAIIAGSDTTSATLTYLFYHLCLEPHHVAKLREELEPIFTPGSPSECRDIQDAPYLNAVINETLRLHPPVPSGLLRQTPPEGLKIDGTYIPGDVVISAPTWTMGRLKSCYPSPYTFLPTRWFPDAQNAQYLLDKSVFTPFSAGNYSCIGKQLALMELRAVVARMVMRFDIEFAEGERGEKLLGREWGVEGRGEEMGLEAGLGGDQDTKEVFTLELGELRVRFRERR</sequence>
<keyword evidence="9" id="KW-0472">Membrane</keyword>
<name>A0A4S8RCF6_9HELO</name>
<dbReference type="InterPro" id="IPR001128">
    <property type="entry name" value="Cyt_P450"/>
</dbReference>
<keyword evidence="8" id="KW-0349">Heme</keyword>
<dbReference type="GO" id="GO:0016705">
    <property type="term" value="F:oxidoreductase activity, acting on paired donors, with incorporation or reduction of molecular oxygen"/>
    <property type="evidence" value="ECO:0007669"/>
    <property type="project" value="InterPro"/>
</dbReference>
<dbReference type="AlphaFoldDB" id="A0A4S8RCF6"/>
<evidence type="ECO:0000256" key="6">
    <source>
        <dbReference type="ARBA" id="ARBA00023026"/>
    </source>
</evidence>
<comment type="caution">
    <text evidence="10">The sequence shown here is derived from an EMBL/GenBank/DDBJ whole genome shotgun (WGS) entry which is preliminary data.</text>
</comment>
<evidence type="ECO:0000313" key="11">
    <source>
        <dbReference type="Proteomes" id="UP000308671"/>
    </source>
</evidence>
<comment type="cofactor">
    <cofactor evidence="1 8">
        <name>heme</name>
        <dbReference type="ChEBI" id="CHEBI:30413"/>
    </cofactor>
</comment>
<dbReference type="PRINTS" id="PR00385">
    <property type="entry name" value="P450"/>
</dbReference>
<dbReference type="GO" id="GO:0005506">
    <property type="term" value="F:iron ion binding"/>
    <property type="evidence" value="ECO:0007669"/>
    <property type="project" value="InterPro"/>
</dbReference>
<evidence type="ECO:0000256" key="9">
    <source>
        <dbReference type="SAM" id="Phobius"/>
    </source>
</evidence>
<dbReference type="InterPro" id="IPR050121">
    <property type="entry name" value="Cytochrome_P450_monoxygenase"/>
</dbReference>
<keyword evidence="9" id="KW-1133">Transmembrane helix</keyword>
<organism evidence="10 11">
    <name type="scientific">Botrytis galanthina</name>
    <dbReference type="NCBI Taxonomy" id="278940"/>
    <lineage>
        <taxon>Eukaryota</taxon>
        <taxon>Fungi</taxon>
        <taxon>Dikarya</taxon>
        <taxon>Ascomycota</taxon>
        <taxon>Pezizomycotina</taxon>
        <taxon>Leotiomycetes</taxon>
        <taxon>Helotiales</taxon>
        <taxon>Sclerotiniaceae</taxon>
        <taxon>Botrytis</taxon>
    </lineage>
</organism>
<dbReference type="EMBL" id="PQXL01000002">
    <property type="protein sequence ID" value="THV55877.1"/>
    <property type="molecule type" value="Genomic_DNA"/>
</dbReference>
<dbReference type="GO" id="GO:0004497">
    <property type="term" value="F:monooxygenase activity"/>
    <property type="evidence" value="ECO:0007669"/>
    <property type="project" value="UniProtKB-KW"/>
</dbReference>
<keyword evidence="3 8" id="KW-0479">Metal-binding</keyword>
<dbReference type="PANTHER" id="PTHR24305">
    <property type="entry name" value="CYTOCHROME P450"/>
    <property type="match status" value="1"/>
</dbReference>
<dbReference type="SUPFAM" id="SSF48264">
    <property type="entry name" value="Cytochrome P450"/>
    <property type="match status" value="1"/>
</dbReference>
<dbReference type="OrthoDB" id="6692864at2759"/>
<dbReference type="InterPro" id="IPR036396">
    <property type="entry name" value="Cyt_P450_sf"/>
</dbReference>
<dbReference type="InterPro" id="IPR002401">
    <property type="entry name" value="Cyt_P450_E_grp-I"/>
</dbReference>
<evidence type="ECO:0000256" key="2">
    <source>
        <dbReference type="ARBA" id="ARBA00010617"/>
    </source>
</evidence>
<dbReference type="CDD" id="cd11061">
    <property type="entry name" value="CYP67-like"/>
    <property type="match status" value="1"/>
</dbReference>
<dbReference type="GO" id="GO:0020037">
    <property type="term" value="F:heme binding"/>
    <property type="evidence" value="ECO:0007669"/>
    <property type="project" value="InterPro"/>
</dbReference>
<evidence type="ECO:0000256" key="1">
    <source>
        <dbReference type="ARBA" id="ARBA00001971"/>
    </source>
</evidence>
<dbReference type="Gene3D" id="1.10.630.10">
    <property type="entry name" value="Cytochrome P450"/>
    <property type="match status" value="1"/>
</dbReference>
<feature type="transmembrane region" description="Helical" evidence="9">
    <location>
        <begin position="67"/>
        <end position="89"/>
    </location>
</feature>
<gene>
    <name evidence="10" type="ORF">BGAL_0002g00320</name>
</gene>
<proteinExistence type="inferred from homology"/>
<keyword evidence="6" id="KW-0843">Virulence</keyword>
<feature type="binding site" description="axial binding residue" evidence="8">
    <location>
        <position position="452"/>
    </location>
    <ligand>
        <name>heme</name>
        <dbReference type="ChEBI" id="CHEBI:30413"/>
    </ligand>
    <ligandPart>
        <name>Fe</name>
        <dbReference type="ChEBI" id="CHEBI:18248"/>
    </ligandPart>
</feature>
<keyword evidence="9" id="KW-0812">Transmembrane</keyword>
<evidence type="ECO:0000256" key="8">
    <source>
        <dbReference type="PIRSR" id="PIRSR602401-1"/>
    </source>
</evidence>
<evidence type="ECO:0000313" key="10">
    <source>
        <dbReference type="EMBL" id="THV55877.1"/>
    </source>
</evidence>
<feature type="transmembrane region" description="Helical" evidence="9">
    <location>
        <begin position="6"/>
        <end position="25"/>
    </location>
</feature>
<protein>
    <submittedName>
        <fullName evidence="10">Uncharacterized protein</fullName>
    </submittedName>
</protein>
<dbReference type="Proteomes" id="UP000308671">
    <property type="component" value="Unassembled WGS sequence"/>
</dbReference>
<keyword evidence="11" id="KW-1185">Reference proteome</keyword>
<dbReference type="PANTHER" id="PTHR24305:SF187">
    <property type="entry name" value="P450, PUTATIVE (EUROFUNG)-RELATED"/>
    <property type="match status" value="1"/>
</dbReference>
<comment type="similarity">
    <text evidence="2">Belongs to the cytochrome P450 family.</text>
</comment>
<dbReference type="PRINTS" id="PR00463">
    <property type="entry name" value="EP450I"/>
</dbReference>
<reference evidence="10 11" key="1">
    <citation type="submission" date="2017-12" db="EMBL/GenBank/DDBJ databases">
        <title>Comparative genomics of Botrytis spp.</title>
        <authorList>
            <person name="Valero-Jimenez C.A."/>
            <person name="Tapia P."/>
            <person name="Veloso J."/>
            <person name="Silva-Moreno E."/>
            <person name="Staats M."/>
            <person name="Valdes J.H."/>
            <person name="Van Kan J.A.L."/>
        </authorList>
    </citation>
    <scope>NUCLEOTIDE SEQUENCE [LARGE SCALE GENOMIC DNA]</scope>
    <source>
        <strain evidence="10 11">MUCL435</strain>
    </source>
</reference>
<evidence type="ECO:0000256" key="4">
    <source>
        <dbReference type="ARBA" id="ARBA00023002"/>
    </source>
</evidence>
<keyword evidence="4" id="KW-0560">Oxidoreductase</keyword>
<keyword evidence="7" id="KW-0503">Monooxygenase</keyword>
<accession>A0A4S8RCF6</accession>